<protein>
    <recommendedName>
        <fullName evidence="3">C2H2-type domain-containing protein</fullName>
    </recommendedName>
</protein>
<organism evidence="4 5">
    <name type="scientific">Phomopsis amygdali</name>
    <name type="common">Fusicoccum amygdali</name>
    <dbReference type="NCBI Taxonomy" id="1214568"/>
    <lineage>
        <taxon>Eukaryota</taxon>
        <taxon>Fungi</taxon>
        <taxon>Dikarya</taxon>
        <taxon>Ascomycota</taxon>
        <taxon>Pezizomycotina</taxon>
        <taxon>Sordariomycetes</taxon>
        <taxon>Sordariomycetidae</taxon>
        <taxon>Diaporthales</taxon>
        <taxon>Diaporthaceae</taxon>
        <taxon>Diaporthe</taxon>
    </lineage>
</organism>
<keyword evidence="5" id="KW-1185">Reference proteome</keyword>
<dbReference type="InterPro" id="IPR013087">
    <property type="entry name" value="Znf_C2H2_type"/>
</dbReference>
<evidence type="ECO:0000256" key="2">
    <source>
        <dbReference type="SAM" id="Coils"/>
    </source>
</evidence>
<accession>A0AAD9SCH1</accession>
<evidence type="ECO:0000313" key="4">
    <source>
        <dbReference type="EMBL" id="KAK2604891.1"/>
    </source>
</evidence>
<gene>
    <name evidence="4" type="ORF">N8I77_007784</name>
</gene>
<dbReference type="SUPFAM" id="SSF52540">
    <property type="entry name" value="P-loop containing nucleoside triphosphate hydrolases"/>
    <property type="match status" value="1"/>
</dbReference>
<evidence type="ECO:0000256" key="1">
    <source>
        <dbReference type="ARBA" id="ARBA00022737"/>
    </source>
</evidence>
<dbReference type="PANTHER" id="PTHR10039">
    <property type="entry name" value="AMELOGENIN"/>
    <property type="match status" value="1"/>
</dbReference>
<dbReference type="Proteomes" id="UP001265746">
    <property type="component" value="Unassembled WGS sequence"/>
</dbReference>
<reference evidence="4" key="1">
    <citation type="submission" date="2023-06" db="EMBL/GenBank/DDBJ databases">
        <authorList>
            <person name="Noh H."/>
        </authorList>
    </citation>
    <scope>NUCLEOTIDE SEQUENCE</scope>
    <source>
        <strain evidence="4">DUCC20226</strain>
    </source>
</reference>
<dbReference type="AlphaFoldDB" id="A0AAD9SCH1"/>
<dbReference type="PROSITE" id="PS00028">
    <property type="entry name" value="ZINC_FINGER_C2H2_1"/>
    <property type="match status" value="1"/>
</dbReference>
<dbReference type="Pfam" id="PF24883">
    <property type="entry name" value="NPHP3_N"/>
    <property type="match status" value="1"/>
</dbReference>
<dbReference type="InterPro" id="IPR056884">
    <property type="entry name" value="NPHP3-like_N"/>
</dbReference>
<sequence>MSGLEPLAALGLAGNIFQFVEAAAKLCSMVIQIRRKTLNDILKEHFQPAEIARKMGCCVQALRANKYPTCHNKDETRLNDIADECISISEELNAVVQLIENRYVAVSEESSKIVQIAKGFRLGAQLLQTRSRVRDLAKRLDDHRNLLTDAVVACIPEKIDKMHKDLGETAGGARGFYKGILDAINSNDQRLDEKMQELRESVNKLVNKRFLEDVTVARSPDTLLQDSALQLGDASFASGKPTDLLYTLIAIARDASPLSVEDGILDSLSFKLIEDRKTSVKPAYHNTFEWILDSQPSGSPQHPENEFPRWLLDGSGIFWLPGKAGCGKSTLMKFLLAHHQLKSSLLQWAGEDELLITSYFFWAAGSSLQKNQEGLLRSLLFSILSQRKDLLPKLFPYRYNAVMNKSKILFSCCEPNCAAVFDKAQEMSWHLDKKHSIKSEKEQERITSLCEKEFTISELYHVFLILAQNFTKGLKIALVVDGLDEYQGDQSDLVDLFKKLTAGSNIKAIVSSRPEPLFTDALRTYPSLRMDLLTRRDMELYVKSKLGNQLRMQHLLAKDAGILEELSKSVATQSSGVFLWTTLVVKLLREMLEDGCFLHELQQAVYAYPVEISDLYRHMLLRMREGHKSEGFRIFRLAQLAKQIEGCFPSLLRFWFFVSELPGGSVQASSELPDRATFQEQLEITTKRIQSRCCGLLECVTHAATGEDYDEGLVKPFHRTVSDFLREPDVIDMIEKQTGDFQPHSRLLETILWCLKRKWVWRTTSREHWEALKKQLELVMVYLGLSEDRKTSRTDYLNTLDEAMVQFWGRKREAKSRKAFADYQNRGSNSSTRPQRAVWTIFGRSIT</sequence>
<name>A0AAD9SCH1_PHOAM</name>
<dbReference type="PANTHER" id="PTHR10039:SF5">
    <property type="entry name" value="NACHT DOMAIN-CONTAINING PROTEIN"/>
    <property type="match status" value="1"/>
</dbReference>
<feature type="domain" description="C2H2-type" evidence="3">
    <location>
        <begin position="412"/>
        <end position="435"/>
    </location>
</feature>
<dbReference type="InterPro" id="IPR056693">
    <property type="entry name" value="DUF7791"/>
</dbReference>
<evidence type="ECO:0000313" key="5">
    <source>
        <dbReference type="Proteomes" id="UP001265746"/>
    </source>
</evidence>
<evidence type="ECO:0000259" key="3">
    <source>
        <dbReference type="PROSITE" id="PS00028"/>
    </source>
</evidence>
<comment type="caution">
    <text evidence="4">The sequence shown here is derived from an EMBL/GenBank/DDBJ whole genome shotgun (WGS) entry which is preliminary data.</text>
</comment>
<dbReference type="EMBL" id="JAUJFL010000004">
    <property type="protein sequence ID" value="KAK2604891.1"/>
    <property type="molecule type" value="Genomic_DNA"/>
</dbReference>
<proteinExistence type="predicted"/>
<keyword evidence="2" id="KW-0175">Coiled coil</keyword>
<feature type="coiled-coil region" evidence="2">
    <location>
        <begin position="181"/>
        <end position="208"/>
    </location>
</feature>
<keyword evidence="1" id="KW-0677">Repeat</keyword>
<dbReference type="InterPro" id="IPR027417">
    <property type="entry name" value="P-loop_NTPase"/>
</dbReference>
<dbReference type="Pfam" id="PF25053">
    <property type="entry name" value="DUF7791"/>
    <property type="match status" value="1"/>
</dbReference>